<proteinExistence type="predicted"/>
<accession>A0ABS6VQA0</accession>
<dbReference type="Proteomes" id="UP001166291">
    <property type="component" value="Unassembled WGS sequence"/>
</dbReference>
<evidence type="ECO:0000313" key="1">
    <source>
        <dbReference type="EMBL" id="MBW2940500.1"/>
    </source>
</evidence>
<evidence type="ECO:0000313" key="2">
    <source>
        <dbReference type="Proteomes" id="UP001166291"/>
    </source>
</evidence>
<sequence length="112" mass="13168">MSKFIFCPMTTMISESDLHTVFDLYLMHGKRFGFCIVNSMPLSYAKVQDFGLFRGRGEDKHWFSFNPMEYSSADAHRLNFGFRVDRYEFETNALISEDLFLSDCKGWSLHRP</sequence>
<reference evidence="1" key="1">
    <citation type="submission" date="2021-07" db="EMBL/GenBank/DDBJ databases">
        <title>Zhongshania sp. CAU 1632 isolated from seawater.</title>
        <authorList>
            <person name="Kim W."/>
        </authorList>
    </citation>
    <scope>NUCLEOTIDE SEQUENCE</scope>
    <source>
        <strain evidence="1">CAU 1632</strain>
    </source>
</reference>
<name>A0ABS6VQA0_9GAMM</name>
<comment type="caution">
    <text evidence="1">The sequence shown here is derived from an EMBL/GenBank/DDBJ whole genome shotgun (WGS) entry which is preliminary data.</text>
</comment>
<gene>
    <name evidence="1" type="ORF">KXJ70_06935</name>
</gene>
<protein>
    <submittedName>
        <fullName evidence="1">Uncharacterized protein</fullName>
    </submittedName>
</protein>
<organism evidence="1 2">
    <name type="scientific">Zhongshania aquimaris</name>
    <dbReference type="NCBI Taxonomy" id="2857107"/>
    <lineage>
        <taxon>Bacteria</taxon>
        <taxon>Pseudomonadati</taxon>
        <taxon>Pseudomonadota</taxon>
        <taxon>Gammaproteobacteria</taxon>
        <taxon>Cellvibrionales</taxon>
        <taxon>Spongiibacteraceae</taxon>
        <taxon>Zhongshania</taxon>
    </lineage>
</organism>
<keyword evidence="2" id="KW-1185">Reference proteome</keyword>
<dbReference type="RefSeq" id="WP_219042691.1">
    <property type="nucleotide sequence ID" value="NZ_JAHWDQ010000001.1"/>
</dbReference>
<dbReference type="EMBL" id="JAHWDQ010000001">
    <property type="protein sequence ID" value="MBW2940500.1"/>
    <property type="molecule type" value="Genomic_DNA"/>
</dbReference>